<reference evidence="2 3" key="1">
    <citation type="journal article" date="2015" name="Nat. Commun.">
        <title>Lucilia cuprina genome unlocks parasitic fly biology to underpin future interventions.</title>
        <authorList>
            <person name="Anstead C.A."/>
            <person name="Korhonen P.K."/>
            <person name="Young N.D."/>
            <person name="Hall R.S."/>
            <person name="Jex A.R."/>
            <person name="Murali S.C."/>
            <person name="Hughes D.S."/>
            <person name="Lee S.F."/>
            <person name="Perry T."/>
            <person name="Stroehlein A.J."/>
            <person name="Ansell B.R."/>
            <person name="Breugelmans B."/>
            <person name="Hofmann A."/>
            <person name="Qu J."/>
            <person name="Dugan S."/>
            <person name="Lee S.L."/>
            <person name="Chao H."/>
            <person name="Dinh H."/>
            <person name="Han Y."/>
            <person name="Doddapaneni H.V."/>
            <person name="Worley K.C."/>
            <person name="Muzny D.M."/>
            <person name="Ioannidis P."/>
            <person name="Waterhouse R.M."/>
            <person name="Zdobnov E.M."/>
            <person name="James P.J."/>
            <person name="Bagnall N.H."/>
            <person name="Kotze A.C."/>
            <person name="Gibbs R.A."/>
            <person name="Richards S."/>
            <person name="Batterham P."/>
            <person name="Gasser R.B."/>
        </authorList>
    </citation>
    <scope>NUCLEOTIDE SEQUENCE [LARGE SCALE GENOMIC DNA]</scope>
    <source>
        <strain evidence="2 3">LS</strain>
        <tissue evidence="2">Full body</tissue>
    </source>
</reference>
<dbReference type="GO" id="GO:0005615">
    <property type="term" value="C:extracellular space"/>
    <property type="evidence" value="ECO:0007669"/>
    <property type="project" value="TreeGrafter"/>
</dbReference>
<dbReference type="InterPro" id="IPR038606">
    <property type="entry name" value="To_sf"/>
</dbReference>
<keyword evidence="1" id="KW-0732">Signal</keyword>
<sequence length="261" mass="29000">MKFKVYSVVVCLAFILGSFIPQTEALMEEAILEFLEEIRHRMCYPLFGLPALDPYQIEHADFKMDNKYIVDLIGSVTDLRVTGLSDFNVTDIKISTIPMRKSNFDIVLPLTALKSLYKAKGSLGYVVYIDGDGKANAHIGNAKLSVSWVLKTGLTMGIRNLKIELSIGDLFMDIENLMEEQRITDFLHALINEMGIELLNDIWVEAQDRGIVKYVEDTINKFLGNYTLSDIIKIIGGIGGGGGEEPPFGGVPADCKTKNLI</sequence>
<accession>A0A0L0BZR4</accession>
<dbReference type="SMART" id="SM00700">
    <property type="entry name" value="JHBP"/>
    <property type="match status" value="1"/>
</dbReference>
<organism evidence="2 3">
    <name type="scientific">Lucilia cuprina</name>
    <name type="common">Green bottle fly</name>
    <name type="synonym">Australian sheep blowfly</name>
    <dbReference type="NCBI Taxonomy" id="7375"/>
    <lineage>
        <taxon>Eukaryota</taxon>
        <taxon>Metazoa</taxon>
        <taxon>Ecdysozoa</taxon>
        <taxon>Arthropoda</taxon>
        <taxon>Hexapoda</taxon>
        <taxon>Insecta</taxon>
        <taxon>Pterygota</taxon>
        <taxon>Neoptera</taxon>
        <taxon>Endopterygota</taxon>
        <taxon>Diptera</taxon>
        <taxon>Brachycera</taxon>
        <taxon>Muscomorpha</taxon>
        <taxon>Oestroidea</taxon>
        <taxon>Calliphoridae</taxon>
        <taxon>Luciliinae</taxon>
        <taxon>Lucilia</taxon>
    </lineage>
</organism>
<evidence type="ECO:0000256" key="1">
    <source>
        <dbReference type="SAM" id="SignalP"/>
    </source>
</evidence>
<gene>
    <name evidence="2" type="ORF">FF38_12947</name>
</gene>
<evidence type="ECO:0000313" key="3">
    <source>
        <dbReference type="Proteomes" id="UP000037069"/>
    </source>
</evidence>
<feature type="signal peptide" evidence="1">
    <location>
        <begin position="1"/>
        <end position="25"/>
    </location>
</feature>
<dbReference type="OrthoDB" id="6380971at2759"/>
<dbReference type="OMA" id="VEPDCKP"/>
<dbReference type="PANTHER" id="PTHR11008:SF29">
    <property type="entry name" value="IP17226P"/>
    <property type="match status" value="1"/>
</dbReference>
<dbReference type="Pfam" id="PF06585">
    <property type="entry name" value="JHBP"/>
    <property type="match status" value="1"/>
</dbReference>
<protein>
    <submittedName>
        <fullName evidence="2">Uncharacterized protein</fullName>
    </submittedName>
</protein>
<name>A0A0L0BZR4_LUCCU</name>
<dbReference type="EMBL" id="JRES01001097">
    <property type="protein sequence ID" value="KNC25540.1"/>
    <property type="molecule type" value="Genomic_DNA"/>
</dbReference>
<dbReference type="PANTHER" id="PTHR11008">
    <property type="entry name" value="PROTEIN TAKEOUT-LIKE PROTEIN"/>
    <property type="match status" value="1"/>
</dbReference>
<evidence type="ECO:0000313" key="2">
    <source>
        <dbReference type="EMBL" id="KNC25540.1"/>
    </source>
</evidence>
<keyword evidence="3" id="KW-1185">Reference proteome</keyword>
<dbReference type="AlphaFoldDB" id="A0A0L0BZR4"/>
<dbReference type="Proteomes" id="UP000037069">
    <property type="component" value="Unassembled WGS sequence"/>
</dbReference>
<comment type="caution">
    <text evidence="2">The sequence shown here is derived from an EMBL/GenBank/DDBJ whole genome shotgun (WGS) entry which is preliminary data.</text>
</comment>
<proteinExistence type="predicted"/>
<dbReference type="InterPro" id="IPR010562">
    <property type="entry name" value="Haemolymph_juvenile_hormone-bd"/>
</dbReference>
<dbReference type="Gene3D" id="3.15.10.30">
    <property type="entry name" value="Haemolymph juvenile hormone binding protein"/>
    <property type="match status" value="1"/>
</dbReference>
<feature type="chain" id="PRO_5005535320" evidence="1">
    <location>
        <begin position="26"/>
        <end position="261"/>
    </location>
</feature>